<dbReference type="RefSeq" id="WP_101824237.1">
    <property type="nucleotide sequence ID" value="NZ_PJZH01000008.1"/>
</dbReference>
<accession>A0A2N5E3U0</accession>
<evidence type="ECO:0000313" key="4">
    <source>
        <dbReference type="EMBL" id="PLR35501.1"/>
    </source>
</evidence>
<protein>
    <submittedName>
        <fullName evidence="4">DUF1471 domain-containing protein</fullName>
    </submittedName>
</protein>
<sequence length="68" mass="7551">MKYTLTMAAAAFFVIMSAPCYAQSITVTSGTLDEAEAKIAEKAQHLNAKYKITEANIHNRVHMTARLY</sequence>
<keyword evidence="5" id="KW-1185">Reference proteome</keyword>
<dbReference type="Proteomes" id="UP000234503">
    <property type="component" value="Unassembled WGS sequence"/>
</dbReference>
<feature type="domain" description="YdgH/BhsA/McbA-like" evidence="3">
    <location>
        <begin position="24"/>
        <end position="68"/>
    </location>
</feature>
<dbReference type="EMBL" id="PJZH01000008">
    <property type="protein sequence ID" value="PLR35501.1"/>
    <property type="molecule type" value="Genomic_DNA"/>
</dbReference>
<gene>
    <name evidence="4" type="ORF">CYR32_09900</name>
</gene>
<dbReference type="AlphaFoldDB" id="A0A2N5E3U0"/>
<evidence type="ECO:0000256" key="1">
    <source>
        <dbReference type="ARBA" id="ARBA00022729"/>
    </source>
</evidence>
<evidence type="ECO:0000256" key="2">
    <source>
        <dbReference type="SAM" id="SignalP"/>
    </source>
</evidence>
<dbReference type="Pfam" id="PF07338">
    <property type="entry name" value="YdgH_BhsA-like"/>
    <property type="match status" value="1"/>
</dbReference>
<dbReference type="OrthoDB" id="6521986at2"/>
<keyword evidence="1 2" id="KW-0732">Signal</keyword>
<feature type="chain" id="PRO_5014885307" evidence="2">
    <location>
        <begin position="23"/>
        <end position="68"/>
    </location>
</feature>
<evidence type="ECO:0000259" key="3">
    <source>
        <dbReference type="Pfam" id="PF07338"/>
    </source>
</evidence>
<organism evidence="4 5">
    <name type="scientific">Chimaeribacter coloradensis</name>
    <dbReference type="NCBI Taxonomy" id="2060068"/>
    <lineage>
        <taxon>Bacteria</taxon>
        <taxon>Pseudomonadati</taxon>
        <taxon>Pseudomonadota</taxon>
        <taxon>Gammaproteobacteria</taxon>
        <taxon>Enterobacterales</taxon>
        <taxon>Yersiniaceae</taxon>
        <taxon>Chimaeribacter</taxon>
    </lineage>
</organism>
<reference evidence="4 5" key="1">
    <citation type="submission" date="2017-12" db="EMBL/GenBank/DDBJ databases">
        <title>Characterization of six clinical isolates of Enterochimera gen. nov., a novel genus of the Yersiniaciae family and the three species Enterochimera arupensis sp. nov., Enterochimera coloradensis sp. nov, and Enterochimera californica sp. nov.</title>
        <authorList>
            <person name="Rossi A."/>
            <person name="Fisher M."/>
        </authorList>
    </citation>
    <scope>NUCLEOTIDE SEQUENCE [LARGE SCALE GENOMIC DNA]</scope>
    <source>
        <strain evidence="5">2016-Iso4</strain>
    </source>
</reference>
<dbReference type="InterPro" id="IPR010854">
    <property type="entry name" value="YdgH/BhsA/McbA-like_dom"/>
</dbReference>
<dbReference type="Gene3D" id="3.30.1660.10">
    <property type="entry name" value="Flavin-binding protein dodecin"/>
    <property type="match status" value="1"/>
</dbReference>
<evidence type="ECO:0000313" key="5">
    <source>
        <dbReference type="Proteomes" id="UP000234503"/>
    </source>
</evidence>
<proteinExistence type="predicted"/>
<dbReference type="SUPFAM" id="SSF159871">
    <property type="entry name" value="YdgH-like"/>
    <property type="match status" value="1"/>
</dbReference>
<dbReference type="InterPro" id="IPR036275">
    <property type="entry name" value="YdgH-like_sf"/>
</dbReference>
<name>A0A2N5E3U0_9GAMM</name>
<feature type="signal peptide" evidence="2">
    <location>
        <begin position="1"/>
        <end position="22"/>
    </location>
</feature>
<dbReference type="InterPro" id="IPR025543">
    <property type="entry name" value="Dodecin-like"/>
</dbReference>
<comment type="caution">
    <text evidence="4">The sequence shown here is derived from an EMBL/GenBank/DDBJ whole genome shotgun (WGS) entry which is preliminary data.</text>
</comment>